<dbReference type="Proteomes" id="UP000177894">
    <property type="component" value="Chromosome"/>
</dbReference>
<protein>
    <recommendedName>
        <fullName evidence="5">VCBS repeat-containing protein</fullName>
    </recommendedName>
</protein>
<evidence type="ECO:0008006" key="5">
    <source>
        <dbReference type="Google" id="ProtNLM"/>
    </source>
</evidence>
<name>A0AAC9WH83_9CLOT</name>
<evidence type="ECO:0000313" key="3">
    <source>
        <dbReference type="Proteomes" id="UP000177894"/>
    </source>
</evidence>
<accession>A0AAC9WH83</accession>
<organism evidence="2 4">
    <name type="scientific">Clostridium formicaceticum</name>
    <dbReference type="NCBI Taxonomy" id="1497"/>
    <lineage>
        <taxon>Bacteria</taxon>
        <taxon>Bacillati</taxon>
        <taxon>Bacillota</taxon>
        <taxon>Clostridia</taxon>
        <taxon>Eubacteriales</taxon>
        <taxon>Clostridiaceae</taxon>
        <taxon>Clostridium</taxon>
    </lineage>
</organism>
<evidence type="ECO:0000313" key="2">
    <source>
        <dbReference type="EMBL" id="ARE88678.1"/>
    </source>
</evidence>
<dbReference type="PANTHER" id="PTHR39431:SF1">
    <property type="entry name" value="FRPA_C-RELATED PROTEIN"/>
    <property type="match status" value="1"/>
</dbReference>
<dbReference type="EMBL" id="CP017603">
    <property type="protein sequence ID" value="AOY78042.1"/>
    <property type="molecule type" value="Genomic_DNA"/>
</dbReference>
<dbReference type="EMBL" id="CP020559">
    <property type="protein sequence ID" value="ARE88678.1"/>
    <property type="molecule type" value="Genomic_DNA"/>
</dbReference>
<evidence type="ECO:0000313" key="1">
    <source>
        <dbReference type="EMBL" id="AOY78042.1"/>
    </source>
</evidence>
<dbReference type="RefSeq" id="WP_070972604.1">
    <property type="nucleotide sequence ID" value="NZ_CP017603.1"/>
</dbReference>
<gene>
    <name evidence="1" type="ORF">BJL90_20545</name>
    <name evidence="2" type="ORF">CLFO_30840</name>
</gene>
<sequence>MIIENANILMSSQHKRQEKYEKSENLTAWIGNSSNGNQGTSFLKDTLTVSEEALALYQEKIAAMKQTSEGEPTEIPDIHKQKMLLLQTLLEALLQKRIQFFIPDFGKIKTEGFHFPAIPNQQPSFGWGIAYDYQETYIETERMQFTSSGVIRTADGREINFSVDLTMSRSFAEYHSIQFRAGDAVVVDPLVINFNGNGVGLSEKKFSFDLTMDGKMEQISYLKPGSGFLAIDLNGDGKINDGSELFGPSTGNGFQELAQYDADGNGWIDENDPIYNKLMIWTKDENGSDQLFALGELGIGAIYLGSIQTPFHIKDGQNQLHGQVSQSSIYVKENGTVGTVQQVDLAI</sequence>
<reference evidence="1 3" key="1">
    <citation type="submission" date="2016-10" db="EMBL/GenBank/DDBJ databases">
        <title>Complete Genome Sequence of Acetogen Clostridium formicoaceticum ATCC 27076.</title>
        <authorList>
            <person name="Bao T."/>
            <person name="Cheng C."/>
            <person name="Zhao J."/>
            <person name="Yang S.-T."/>
            <person name="Wang J."/>
            <person name="Wang M."/>
        </authorList>
    </citation>
    <scope>NUCLEOTIDE SEQUENCE [LARGE SCALE GENOMIC DNA]</scope>
    <source>
        <strain evidence="1 3">ATCC 27076</strain>
    </source>
</reference>
<keyword evidence="3" id="KW-1185">Reference proteome</keyword>
<evidence type="ECO:0000313" key="4">
    <source>
        <dbReference type="Proteomes" id="UP000192478"/>
    </source>
</evidence>
<proteinExistence type="predicted"/>
<dbReference type="AlphaFoldDB" id="A0AAC9WH83"/>
<dbReference type="Proteomes" id="UP000192478">
    <property type="component" value="Chromosome"/>
</dbReference>
<dbReference type="KEGG" id="cfm:BJL90_20545"/>
<reference evidence="2 4" key="2">
    <citation type="submission" date="2017-03" db="EMBL/GenBank/DDBJ databases">
        <title>Complete sequence of Clostridium formicaceticum DSM 92.</title>
        <authorList>
            <person name="Poehlein A."/>
            <person name="Karl M."/>
            <person name="Bengelsdorf F.R."/>
            <person name="Duerre P."/>
            <person name="Daniel R."/>
        </authorList>
    </citation>
    <scope>NUCLEOTIDE SEQUENCE [LARGE SCALE GENOMIC DNA]</scope>
    <source>
        <strain evidence="2 4">DSM 92</strain>
    </source>
</reference>
<dbReference type="PANTHER" id="PTHR39431">
    <property type="entry name" value="FRPA/C-RELATED PROTEIN"/>
    <property type="match status" value="1"/>
</dbReference>